<keyword evidence="1" id="KW-0378">Hydrolase</keyword>
<dbReference type="InterPro" id="IPR011042">
    <property type="entry name" value="6-blade_b-propeller_TolB-like"/>
</dbReference>
<evidence type="ECO:0000313" key="4">
    <source>
        <dbReference type="EMBL" id="SFR89357.1"/>
    </source>
</evidence>
<reference evidence="4 5" key="1">
    <citation type="submission" date="2016-10" db="EMBL/GenBank/DDBJ databases">
        <authorList>
            <person name="de Groot N.N."/>
        </authorList>
    </citation>
    <scope>NUCLEOTIDE SEQUENCE [LARGE SCALE GENOMIC DNA]</scope>
    <source>
        <strain evidence="4 5">CGMCC 1.10457</strain>
    </source>
</reference>
<dbReference type="Gene3D" id="3.40.50.1820">
    <property type="entry name" value="alpha/beta hydrolase"/>
    <property type="match status" value="1"/>
</dbReference>
<dbReference type="AlphaFoldDB" id="A0A1I6KDS5"/>
<dbReference type="Gene3D" id="2.120.10.30">
    <property type="entry name" value="TolB, C-terminal domain"/>
    <property type="match status" value="1"/>
</dbReference>
<dbReference type="OrthoDB" id="25019at2157"/>
<evidence type="ECO:0000256" key="2">
    <source>
        <dbReference type="SAM" id="MobiDB-lite"/>
    </source>
</evidence>
<proteinExistence type="predicted"/>
<feature type="domain" description="Peptidase S9 prolyl oligopeptidase catalytic" evidence="3">
    <location>
        <begin position="415"/>
        <end position="626"/>
    </location>
</feature>
<evidence type="ECO:0000256" key="1">
    <source>
        <dbReference type="ARBA" id="ARBA00022801"/>
    </source>
</evidence>
<evidence type="ECO:0000259" key="3">
    <source>
        <dbReference type="Pfam" id="PF00326"/>
    </source>
</evidence>
<dbReference type="RefSeq" id="WP_089813761.1">
    <property type="nucleotide sequence ID" value="NZ_FOZK01000001.1"/>
</dbReference>
<dbReference type="GO" id="GO:0004252">
    <property type="term" value="F:serine-type endopeptidase activity"/>
    <property type="evidence" value="ECO:0007669"/>
    <property type="project" value="TreeGrafter"/>
</dbReference>
<dbReference type="STRING" id="767519.SAMN05216559_0616"/>
<dbReference type="InterPro" id="IPR001375">
    <property type="entry name" value="Peptidase_S9_cat"/>
</dbReference>
<feature type="region of interest" description="Disordered" evidence="2">
    <location>
        <begin position="191"/>
        <end position="217"/>
    </location>
</feature>
<dbReference type="PANTHER" id="PTHR42776:SF27">
    <property type="entry name" value="DIPEPTIDYL PEPTIDASE FAMILY MEMBER 6"/>
    <property type="match status" value="1"/>
</dbReference>
<dbReference type="PANTHER" id="PTHR42776">
    <property type="entry name" value="SERINE PEPTIDASE S9 FAMILY MEMBER"/>
    <property type="match status" value="1"/>
</dbReference>
<sequence length="629" mass="69302">MSDTIPLEELASLPSLHHLRVSPDGDRVACFYDGSGRNELCLIDPETGDLTQVSDGNVPRDAKFPIQWSADGESVYFHRDQGGDEQNDVYAFDVDDGEARPVVENDGQTFLVDVASDGRRLLYTTDAGDQMNLYLYDHDAGESTQLTRYDRPVYGGQFSPDGNHVAYVTNERDDLENRDAYVASLAPTVGDRAAGGNRAAGGGGSTDGDTADGFEPRRLDVSSEGRETWVSDWTPDGDALLLTDNETNFQRCGLYDLATDEVTWLGDAAADETGHFVHPDGYVFAERTTEGTQRLVVYDRDGAELATPFTDGVAWSEGGRRAGVFPDGSVLTGQNAPTTRDTYYRYDPAADEATVLREPEYGDVDPAAFADAEYVTYESTDGTDVGAVLYDSGARPSPVVVAVHGGPRYDVKKGFDERTQFLVDRGYSVLWPNFRGSTGRGREFKNAIHGDWGGQEQADVAAGARWIAEKEWVDGDNLAVFGGSFGGYSAYWQLVRYPDLWDAGIASVGITDLPALFEESMAHFKTNLREQMGDPEENADLWRERSPITHVEAIEAPLLMLHGVNDPRCPISQARLFRDALVERRGWTEGEEFEYHELGDEGHASTDVGYKIRVFHELADFLDERFPAE</sequence>
<evidence type="ECO:0000313" key="5">
    <source>
        <dbReference type="Proteomes" id="UP000199062"/>
    </source>
</evidence>
<protein>
    <submittedName>
        <fullName evidence="4">Dipeptidyl aminopeptidase/acylaminoacyl peptidase</fullName>
    </submittedName>
</protein>
<name>A0A1I6KDS5_9EURY</name>
<dbReference type="Pfam" id="PF00326">
    <property type="entry name" value="Peptidase_S9"/>
    <property type="match status" value="1"/>
</dbReference>
<gene>
    <name evidence="4" type="ORF">SAMN05216559_0616</name>
</gene>
<dbReference type="SUPFAM" id="SSF53474">
    <property type="entry name" value="alpha/beta-Hydrolases"/>
    <property type="match status" value="1"/>
</dbReference>
<dbReference type="InterPro" id="IPR029058">
    <property type="entry name" value="AB_hydrolase_fold"/>
</dbReference>
<dbReference type="SUPFAM" id="SSF82171">
    <property type="entry name" value="DPP6 N-terminal domain-like"/>
    <property type="match status" value="1"/>
</dbReference>
<dbReference type="Proteomes" id="UP000199062">
    <property type="component" value="Unassembled WGS sequence"/>
</dbReference>
<dbReference type="GO" id="GO:0006508">
    <property type="term" value="P:proteolysis"/>
    <property type="evidence" value="ECO:0007669"/>
    <property type="project" value="InterPro"/>
</dbReference>
<keyword evidence="5" id="KW-1185">Reference proteome</keyword>
<accession>A0A1I6KDS5</accession>
<keyword evidence="4" id="KW-0645">Protease</keyword>
<dbReference type="EMBL" id="FOZK01000001">
    <property type="protein sequence ID" value="SFR89357.1"/>
    <property type="molecule type" value="Genomic_DNA"/>
</dbReference>
<organism evidence="4 5">
    <name type="scientific">Halomicrobium zhouii</name>
    <dbReference type="NCBI Taxonomy" id="767519"/>
    <lineage>
        <taxon>Archaea</taxon>
        <taxon>Methanobacteriati</taxon>
        <taxon>Methanobacteriota</taxon>
        <taxon>Stenosarchaea group</taxon>
        <taxon>Halobacteria</taxon>
        <taxon>Halobacteriales</taxon>
        <taxon>Haloarculaceae</taxon>
        <taxon>Halomicrobium</taxon>
    </lineage>
</organism>
<dbReference type="GO" id="GO:0004177">
    <property type="term" value="F:aminopeptidase activity"/>
    <property type="evidence" value="ECO:0007669"/>
    <property type="project" value="UniProtKB-KW"/>
</dbReference>
<keyword evidence="4" id="KW-0031">Aminopeptidase</keyword>